<dbReference type="HAMAP" id="MF_00795">
    <property type="entry name" value="CutC"/>
    <property type="match status" value="1"/>
</dbReference>
<evidence type="ECO:0000256" key="1">
    <source>
        <dbReference type="ARBA" id="ARBA00007768"/>
    </source>
</evidence>
<comment type="subcellular location">
    <subcellularLocation>
        <location evidence="2">Cytoplasm</location>
    </subcellularLocation>
</comment>
<comment type="caution">
    <text evidence="2">Once thought to be involved in copper homeostasis, experiments in E.coli have shown this is not the case.</text>
</comment>
<dbReference type="Pfam" id="PF03932">
    <property type="entry name" value="CutC"/>
    <property type="match status" value="1"/>
</dbReference>
<keyword evidence="2" id="KW-0963">Cytoplasm</keyword>
<dbReference type="InterPro" id="IPR036822">
    <property type="entry name" value="CutC-like_dom_sf"/>
</dbReference>
<organism evidence="3 4">
    <name type="scientific">Asaia lannensis NBRC 102526</name>
    <dbReference type="NCBI Taxonomy" id="1307926"/>
    <lineage>
        <taxon>Bacteria</taxon>
        <taxon>Pseudomonadati</taxon>
        <taxon>Pseudomonadota</taxon>
        <taxon>Alphaproteobacteria</taxon>
        <taxon>Acetobacterales</taxon>
        <taxon>Acetobacteraceae</taxon>
        <taxon>Asaia</taxon>
    </lineage>
</organism>
<comment type="caution">
    <text evidence="3">The sequence shown here is derived from an EMBL/GenBank/DDBJ whole genome shotgun (WGS) entry which is preliminary data.</text>
</comment>
<gene>
    <name evidence="2" type="primary">cutC</name>
    <name evidence="3" type="ORF">NF685_14100</name>
</gene>
<comment type="similarity">
    <text evidence="1 2">Belongs to the CutC family.</text>
</comment>
<dbReference type="PANTHER" id="PTHR12598:SF0">
    <property type="entry name" value="COPPER HOMEOSTASIS PROTEIN CUTC HOMOLOG"/>
    <property type="match status" value="1"/>
</dbReference>
<evidence type="ECO:0000313" key="4">
    <source>
        <dbReference type="Proteomes" id="UP001523401"/>
    </source>
</evidence>
<dbReference type="Proteomes" id="UP001523401">
    <property type="component" value="Unassembled WGS sequence"/>
</dbReference>
<protein>
    <recommendedName>
        <fullName evidence="2">PF03932 family protein CutC</fullName>
    </recommendedName>
</protein>
<dbReference type="InterPro" id="IPR005627">
    <property type="entry name" value="CutC-like"/>
</dbReference>
<sequence>MPVPVPVPDASDNRTGLEICVDTSAGLAAAQLDCVNRIELCAALGLGGITPSGGFIDQARLSRIPVFVMIRPRAGNFIFSPAEEAQMMRDIALVRQAGLSGVVLGAANASGGLDDSLLARLSRACGPLRRQLHRVIDMVSDPFHALDQAIDLGFERVLTSGQAIRAIDGVACLARLVDHALGRIDIMAGSGINPGNVGQIMHVAGIKSVHASCRKFVGVQDKKLDHFGFAALNAETSAAEIIRLHEAIGSATQA</sequence>
<dbReference type="PANTHER" id="PTHR12598">
    <property type="entry name" value="COPPER HOMEOSTASIS PROTEIN CUTC"/>
    <property type="match status" value="1"/>
</dbReference>
<accession>A0ABT1CJX6</accession>
<dbReference type="EMBL" id="JAMXQU010000016">
    <property type="protein sequence ID" value="MCO6161167.1"/>
    <property type="molecule type" value="Genomic_DNA"/>
</dbReference>
<name>A0ABT1CJX6_9PROT</name>
<keyword evidence="4" id="KW-1185">Reference proteome</keyword>
<proteinExistence type="inferred from homology"/>
<reference evidence="3 4" key="1">
    <citation type="submission" date="2022-06" db="EMBL/GenBank/DDBJ databases">
        <title>Whole-genome of Asaia lannensis strain LMG 27011T.</title>
        <authorList>
            <person name="Sombolestani A."/>
        </authorList>
    </citation>
    <scope>NUCLEOTIDE SEQUENCE [LARGE SCALE GENOMIC DNA]</scope>
    <source>
        <strain evidence="3 4">NBRC 102526</strain>
    </source>
</reference>
<evidence type="ECO:0000313" key="3">
    <source>
        <dbReference type="EMBL" id="MCO6161167.1"/>
    </source>
</evidence>
<evidence type="ECO:0000256" key="2">
    <source>
        <dbReference type="HAMAP-Rule" id="MF_00795"/>
    </source>
</evidence>
<dbReference type="Gene3D" id="3.20.20.380">
    <property type="entry name" value="Copper homeostasis (CutC) domain"/>
    <property type="match status" value="1"/>
</dbReference>
<dbReference type="RefSeq" id="WP_252850122.1">
    <property type="nucleotide sequence ID" value="NZ_BAPW01000009.1"/>
</dbReference>
<dbReference type="SUPFAM" id="SSF110395">
    <property type="entry name" value="CutC-like"/>
    <property type="match status" value="1"/>
</dbReference>